<dbReference type="Gene3D" id="3.40.630.30">
    <property type="match status" value="1"/>
</dbReference>
<dbReference type="EMBL" id="UINC01187580">
    <property type="protein sequence ID" value="SVE00374.1"/>
    <property type="molecule type" value="Genomic_DNA"/>
</dbReference>
<dbReference type="AlphaFoldDB" id="A0A382ZY10"/>
<feature type="non-terminal residue" evidence="2">
    <location>
        <position position="148"/>
    </location>
</feature>
<reference evidence="2" key="1">
    <citation type="submission" date="2018-05" db="EMBL/GenBank/DDBJ databases">
        <authorList>
            <person name="Lanie J.A."/>
            <person name="Ng W.-L."/>
            <person name="Kazmierczak K.M."/>
            <person name="Andrzejewski T.M."/>
            <person name="Davidsen T.M."/>
            <person name="Wayne K.J."/>
            <person name="Tettelin H."/>
            <person name="Glass J.I."/>
            <person name="Rusch D."/>
            <person name="Podicherti R."/>
            <person name="Tsui H.-C.T."/>
            <person name="Winkler M.E."/>
        </authorList>
    </citation>
    <scope>NUCLEOTIDE SEQUENCE</scope>
</reference>
<dbReference type="InterPro" id="IPR016181">
    <property type="entry name" value="Acyl_CoA_acyltransferase"/>
</dbReference>
<accession>A0A382ZY10</accession>
<gene>
    <name evidence="2" type="ORF">METZ01_LOCUS453228</name>
</gene>
<organism evidence="2">
    <name type="scientific">marine metagenome</name>
    <dbReference type="NCBI Taxonomy" id="408172"/>
    <lineage>
        <taxon>unclassified sequences</taxon>
        <taxon>metagenomes</taxon>
        <taxon>ecological metagenomes</taxon>
    </lineage>
</organism>
<dbReference type="Pfam" id="PF00583">
    <property type="entry name" value="Acetyltransf_1"/>
    <property type="match status" value="1"/>
</dbReference>
<dbReference type="GO" id="GO:0016747">
    <property type="term" value="F:acyltransferase activity, transferring groups other than amino-acyl groups"/>
    <property type="evidence" value="ECO:0007669"/>
    <property type="project" value="InterPro"/>
</dbReference>
<feature type="domain" description="N-acetyltransferase" evidence="1">
    <location>
        <begin position="14"/>
        <end position="93"/>
    </location>
</feature>
<name>A0A382ZY10_9ZZZZ</name>
<dbReference type="InterPro" id="IPR000182">
    <property type="entry name" value="GNAT_dom"/>
</dbReference>
<evidence type="ECO:0000259" key="1">
    <source>
        <dbReference type="Pfam" id="PF00583"/>
    </source>
</evidence>
<sequence>MTVVRKAISEDFHAIYPLFAEFNNPNLTRNDWQQLFNNCFESDEGFCGYLMEHNGDIVGYIGMLFSKRIIGGIEKKFCNLTGWIVKKEFRSKSLLLLFPALKMTDHVLTDFSPSREAQTILKNFGFNELESIVYISLPVINPFKLFFN</sequence>
<proteinExistence type="predicted"/>
<dbReference type="SUPFAM" id="SSF55729">
    <property type="entry name" value="Acyl-CoA N-acyltransferases (Nat)"/>
    <property type="match status" value="1"/>
</dbReference>
<protein>
    <recommendedName>
        <fullName evidence="1">N-acetyltransferase domain-containing protein</fullName>
    </recommendedName>
</protein>
<evidence type="ECO:0000313" key="2">
    <source>
        <dbReference type="EMBL" id="SVE00374.1"/>
    </source>
</evidence>